<comment type="cofactor">
    <cofactor evidence="5">
        <name>[2Fe-2S] cluster</name>
        <dbReference type="ChEBI" id="CHEBI:190135"/>
    </cofactor>
</comment>
<dbReference type="GO" id="GO:0046872">
    <property type="term" value="F:metal ion binding"/>
    <property type="evidence" value="ECO:0007669"/>
    <property type="project" value="UniProtKB-KW"/>
</dbReference>
<dbReference type="EMBL" id="AJVK01027940">
    <property type="status" value="NOT_ANNOTATED_CDS"/>
    <property type="molecule type" value="Genomic_DNA"/>
</dbReference>
<sequence>SALNQAENGLIYDKKPFKVEVDKDKLYSWCLCGGFRGQPFCDGTYKNVYLKIKLRPAITTFIH</sequence>
<accession>A0A1B0GN31</accession>
<dbReference type="GO" id="GO:0005739">
    <property type="term" value="C:mitochondrion"/>
    <property type="evidence" value="ECO:0007669"/>
    <property type="project" value="TreeGrafter"/>
</dbReference>
<reference evidence="7" key="1">
    <citation type="submission" date="2022-08" db="UniProtKB">
        <authorList>
            <consortium name="EnsemblMetazoa"/>
        </authorList>
    </citation>
    <scope>IDENTIFICATION</scope>
    <source>
        <strain evidence="7">Israel</strain>
    </source>
</reference>
<proteinExistence type="predicted"/>
<dbReference type="Proteomes" id="UP000092462">
    <property type="component" value="Unassembled WGS sequence"/>
</dbReference>
<keyword evidence="4" id="KW-0411">Iron-sulfur</keyword>
<dbReference type="AlphaFoldDB" id="A0A1B0GN31"/>
<dbReference type="EnsemblMetazoa" id="PPAI004088-RA">
    <property type="protein sequence ID" value="PPAI004088-PA"/>
    <property type="gene ID" value="PPAI004088"/>
</dbReference>
<dbReference type="VEuPathDB" id="VectorBase:PPAPM1_011929"/>
<dbReference type="PANTHER" id="PTHR46491">
    <property type="entry name" value="CDGSH IRON SULFUR DOMAIN PROTEIN HOMOLOG"/>
    <property type="match status" value="1"/>
</dbReference>
<dbReference type="Gene3D" id="3.40.5.90">
    <property type="entry name" value="CDGSH iron-sulfur domain, mitoNEET-type"/>
    <property type="match status" value="1"/>
</dbReference>
<dbReference type="EMBL" id="AJVK01027939">
    <property type="status" value="NOT_ANNOTATED_CDS"/>
    <property type="molecule type" value="Genomic_DNA"/>
</dbReference>
<feature type="domain" description="Iron-binding zinc finger CDGSH type" evidence="6">
    <location>
        <begin position="14"/>
        <end position="51"/>
    </location>
</feature>
<organism evidence="7 8">
    <name type="scientific">Phlebotomus papatasi</name>
    <name type="common">Sandfly</name>
    <dbReference type="NCBI Taxonomy" id="29031"/>
    <lineage>
        <taxon>Eukaryota</taxon>
        <taxon>Metazoa</taxon>
        <taxon>Ecdysozoa</taxon>
        <taxon>Arthropoda</taxon>
        <taxon>Hexapoda</taxon>
        <taxon>Insecta</taxon>
        <taxon>Pterygota</taxon>
        <taxon>Neoptera</taxon>
        <taxon>Endopterygota</taxon>
        <taxon>Diptera</taxon>
        <taxon>Nematocera</taxon>
        <taxon>Psychodoidea</taxon>
        <taxon>Psychodidae</taxon>
        <taxon>Phlebotomus</taxon>
        <taxon>Phlebotomus</taxon>
    </lineage>
</organism>
<keyword evidence="3" id="KW-0408">Iron</keyword>
<protein>
    <recommendedName>
        <fullName evidence="6">Iron-binding zinc finger CDGSH type domain-containing protein</fullName>
    </recommendedName>
</protein>
<dbReference type="SMART" id="SM00704">
    <property type="entry name" value="ZnF_CDGSH"/>
    <property type="match status" value="1"/>
</dbReference>
<dbReference type="PANTHER" id="PTHR46491:SF3">
    <property type="entry name" value="CDGSH IRON-SULFUR DOMAIN-CONTAINING PROTEIN 3, MITOCHONDRIAL"/>
    <property type="match status" value="1"/>
</dbReference>
<evidence type="ECO:0000256" key="5">
    <source>
        <dbReference type="ARBA" id="ARBA00034078"/>
    </source>
</evidence>
<evidence type="ECO:0000256" key="1">
    <source>
        <dbReference type="ARBA" id="ARBA00022714"/>
    </source>
</evidence>
<evidence type="ECO:0000313" key="7">
    <source>
        <dbReference type="EnsemblMetazoa" id="PPAI004088-PA"/>
    </source>
</evidence>
<dbReference type="InterPro" id="IPR042216">
    <property type="entry name" value="MitoNEET_CISD"/>
</dbReference>
<dbReference type="InterPro" id="IPR018967">
    <property type="entry name" value="FeS-contain_CDGSH-typ"/>
</dbReference>
<evidence type="ECO:0000259" key="6">
    <source>
        <dbReference type="SMART" id="SM00704"/>
    </source>
</evidence>
<name>A0A1B0GN31_PHLPP</name>
<dbReference type="GO" id="GO:0051537">
    <property type="term" value="F:2 iron, 2 sulfur cluster binding"/>
    <property type="evidence" value="ECO:0007669"/>
    <property type="project" value="UniProtKB-KW"/>
</dbReference>
<keyword evidence="8" id="KW-1185">Reference proteome</keyword>
<evidence type="ECO:0000256" key="2">
    <source>
        <dbReference type="ARBA" id="ARBA00022723"/>
    </source>
</evidence>
<dbReference type="InterPro" id="IPR052950">
    <property type="entry name" value="CISD"/>
</dbReference>
<dbReference type="EMBL" id="AJVK01027938">
    <property type="status" value="NOT_ANNOTATED_CDS"/>
    <property type="molecule type" value="Genomic_DNA"/>
</dbReference>
<keyword evidence="2" id="KW-0479">Metal-binding</keyword>
<evidence type="ECO:0000256" key="4">
    <source>
        <dbReference type="ARBA" id="ARBA00023014"/>
    </source>
</evidence>
<evidence type="ECO:0000256" key="3">
    <source>
        <dbReference type="ARBA" id="ARBA00023004"/>
    </source>
</evidence>
<dbReference type="VEuPathDB" id="VectorBase:PPAI004088"/>
<keyword evidence="1" id="KW-0001">2Fe-2S</keyword>
<evidence type="ECO:0000313" key="8">
    <source>
        <dbReference type="Proteomes" id="UP000092462"/>
    </source>
</evidence>